<reference evidence="1 2" key="1">
    <citation type="submission" date="2019-02" db="EMBL/GenBank/DDBJ databases">
        <title>Kribbella capetownensis sp. nov. and Kribbella speibonae sp. nov., isolated from soil.</title>
        <authorList>
            <person name="Curtis S.M."/>
            <person name="Norton I."/>
            <person name="Everest G.J."/>
            <person name="Meyers P.R."/>
        </authorList>
    </citation>
    <scope>NUCLEOTIDE SEQUENCE [LARGE SCALE GENOMIC DNA]</scope>
    <source>
        <strain evidence="1 2">NRRL B-24813</strain>
    </source>
</reference>
<name>A0A4R0KE35_9ACTN</name>
<dbReference type="Proteomes" id="UP000291144">
    <property type="component" value="Unassembled WGS sequence"/>
</dbReference>
<comment type="caution">
    <text evidence="1">The sequence shown here is derived from an EMBL/GenBank/DDBJ whole genome shotgun (WGS) entry which is preliminary data.</text>
</comment>
<sequence length="135" mass="14634">MEQATLPIPADRSAIRAVLLDVLALPAWNEAFVSLSGPSVPAVGTPYALQVRPGLSGRLQYAAIEPNRIEIHWHVPGFRETGVWTIGPDLVTHTFIQSGPLAAVLKPAYRGIAQVRLDRLAARVQQLLTRQAGRA</sequence>
<proteinExistence type="predicted"/>
<dbReference type="InterPro" id="IPR023393">
    <property type="entry name" value="START-like_dom_sf"/>
</dbReference>
<dbReference type="SUPFAM" id="SSF55961">
    <property type="entry name" value="Bet v1-like"/>
    <property type="match status" value="1"/>
</dbReference>
<evidence type="ECO:0000313" key="2">
    <source>
        <dbReference type="Proteomes" id="UP000291144"/>
    </source>
</evidence>
<accession>A0A4R0KE35</accession>
<dbReference type="Gene3D" id="3.30.530.20">
    <property type="match status" value="1"/>
</dbReference>
<organism evidence="1 2">
    <name type="scientific">Kribbella pittospori</name>
    <dbReference type="NCBI Taxonomy" id="722689"/>
    <lineage>
        <taxon>Bacteria</taxon>
        <taxon>Bacillati</taxon>
        <taxon>Actinomycetota</taxon>
        <taxon>Actinomycetes</taxon>
        <taxon>Propionibacteriales</taxon>
        <taxon>Kribbellaceae</taxon>
        <taxon>Kribbella</taxon>
    </lineage>
</organism>
<dbReference type="RefSeq" id="WP_131361364.1">
    <property type="nucleotide sequence ID" value="NZ_SJKB01000009.1"/>
</dbReference>
<dbReference type="AlphaFoldDB" id="A0A4R0KE35"/>
<dbReference type="OrthoDB" id="4164084at2"/>
<dbReference type="EMBL" id="SJKB01000009">
    <property type="protein sequence ID" value="TCC57990.1"/>
    <property type="molecule type" value="Genomic_DNA"/>
</dbReference>
<protein>
    <recommendedName>
        <fullName evidence="3">SRPBCC family protein</fullName>
    </recommendedName>
</protein>
<evidence type="ECO:0000313" key="1">
    <source>
        <dbReference type="EMBL" id="TCC57990.1"/>
    </source>
</evidence>
<gene>
    <name evidence="1" type="ORF">E0H73_26950</name>
</gene>
<evidence type="ECO:0008006" key="3">
    <source>
        <dbReference type="Google" id="ProtNLM"/>
    </source>
</evidence>
<keyword evidence="2" id="KW-1185">Reference proteome</keyword>